<proteinExistence type="predicted"/>
<organism evidence="1 2">
    <name type="scientific">Methylorubrum aminovorans</name>
    <dbReference type="NCBI Taxonomy" id="269069"/>
    <lineage>
        <taxon>Bacteria</taxon>
        <taxon>Pseudomonadati</taxon>
        <taxon>Pseudomonadota</taxon>
        <taxon>Alphaproteobacteria</taxon>
        <taxon>Hyphomicrobiales</taxon>
        <taxon>Methylobacteriaceae</taxon>
        <taxon>Methylorubrum</taxon>
    </lineage>
</organism>
<dbReference type="RefSeq" id="WP_108943189.1">
    <property type="nucleotide sequence ID" value="NZ_BAAADH010000017.1"/>
</dbReference>
<reference evidence="1" key="2">
    <citation type="submission" date="2021-08" db="EMBL/GenBank/DDBJ databases">
        <authorList>
            <person name="Tani A."/>
            <person name="Ola A."/>
            <person name="Ogura Y."/>
            <person name="Katsura K."/>
            <person name="Hayashi T."/>
        </authorList>
    </citation>
    <scope>NUCLEOTIDE SEQUENCE</scope>
    <source>
        <strain evidence="1">NBRC 15686</strain>
    </source>
</reference>
<comment type="caution">
    <text evidence="1">The sequence shown here is derived from an EMBL/GenBank/DDBJ whole genome shotgun (WGS) entry which is preliminary data.</text>
</comment>
<dbReference type="Proteomes" id="UP001055039">
    <property type="component" value="Unassembled WGS sequence"/>
</dbReference>
<evidence type="ECO:0000313" key="2">
    <source>
        <dbReference type="Proteomes" id="UP001055039"/>
    </source>
</evidence>
<gene>
    <name evidence="1" type="ORF">LNAOJCKE_4669</name>
</gene>
<evidence type="ECO:0000313" key="1">
    <source>
        <dbReference type="EMBL" id="GJE67438.1"/>
    </source>
</evidence>
<reference evidence="1" key="1">
    <citation type="journal article" date="2021" name="Front. Microbiol.">
        <title>Comprehensive Comparative Genomics and Phenotyping of Methylobacterium Species.</title>
        <authorList>
            <person name="Alessa O."/>
            <person name="Ogura Y."/>
            <person name="Fujitani Y."/>
            <person name="Takami H."/>
            <person name="Hayashi T."/>
            <person name="Sahin N."/>
            <person name="Tani A."/>
        </authorList>
    </citation>
    <scope>NUCLEOTIDE SEQUENCE</scope>
    <source>
        <strain evidence="1">NBRC 15686</strain>
    </source>
</reference>
<keyword evidence="2" id="KW-1185">Reference proteome</keyword>
<protein>
    <submittedName>
        <fullName evidence="1">Uncharacterized protein</fullName>
    </submittedName>
</protein>
<sequence>MIPAVEEAREAGLTDVVWDGHVLTDAGREVLTAMPLDGEYDCNAALRALPGMEPPTRPAGFVEECSRYPSEDGPGAGARVELTVRVLVGSERSTVIEADSNSALALAHEVLPHGAKADLAAAAIEAAIRARLPRAPGGVAGGLREPAGEPIE</sequence>
<name>A0ABQ4UJN8_9HYPH</name>
<dbReference type="EMBL" id="BPRC01000027">
    <property type="protein sequence ID" value="GJE67438.1"/>
    <property type="molecule type" value="Genomic_DNA"/>
</dbReference>
<accession>A0ABQ4UJN8</accession>